<feature type="coiled-coil region" evidence="1">
    <location>
        <begin position="54"/>
        <end position="222"/>
    </location>
</feature>
<dbReference type="GeneID" id="91096413"/>
<evidence type="ECO:0000256" key="1">
    <source>
        <dbReference type="SAM" id="Coils"/>
    </source>
</evidence>
<evidence type="ECO:0000256" key="2">
    <source>
        <dbReference type="SAM" id="MobiDB-lite"/>
    </source>
</evidence>
<protein>
    <submittedName>
        <fullName evidence="3">Uncharacterized protein</fullName>
    </submittedName>
</protein>
<sequence>MAPKNKVKSKMIDVKASMSALQGGTNLNKPPTSSSSSSNPLSVPEELSISRHALKEAEKNLIIVKDQLKIKEEDYKALDEEMNRLKKRIANSKNLDLINVTKERDEYKTKYEIAKMELNKSLISNVKLQESKDQLESENEIYLVENVKNNEKIHTIESDLNEKVNLIEEQKNEIQSVKTELSIDKMKFSKLEINYAEEKENSKIKEEQIRKLEKELASMATDIKYAAVDEKPKIKIKEEGNSKRGKVVDDQNPDIKKKVKL</sequence>
<evidence type="ECO:0000313" key="3">
    <source>
        <dbReference type="EMBL" id="WWC90806.1"/>
    </source>
</evidence>
<dbReference type="EMBL" id="CP144104">
    <property type="protein sequence ID" value="WWC90806.1"/>
    <property type="molecule type" value="Genomic_DNA"/>
</dbReference>
<accession>A0AAX4JZ97</accession>
<name>A0AAX4JZ97_9TREE</name>
<keyword evidence="1" id="KW-0175">Coiled coil</keyword>
<feature type="region of interest" description="Disordered" evidence="2">
    <location>
        <begin position="239"/>
        <end position="261"/>
    </location>
</feature>
<evidence type="ECO:0000313" key="4">
    <source>
        <dbReference type="Proteomes" id="UP001355207"/>
    </source>
</evidence>
<gene>
    <name evidence="3" type="ORF">L201_005743</name>
</gene>
<feature type="compositionally biased region" description="Low complexity" evidence="2">
    <location>
        <begin position="25"/>
        <end position="46"/>
    </location>
</feature>
<reference evidence="3 4" key="1">
    <citation type="submission" date="2024-01" db="EMBL/GenBank/DDBJ databases">
        <title>Comparative genomics of Cryptococcus and Kwoniella reveals pathogenesis evolution and contrasting modes of karyotype evolution via chromosome fusion or intercentromeric recombination.</title>
        <authorList>
            <person name="Coelho M.A."/>
            <person name="David-Palma M."/>
            <person name="Shea T."/>
            <person name="Bowers K."/>
            <person name="McGinley-Smith S."/>
            <person name="Mohammad A.W."/>
            <person name="Gnirke A."/>
            <person name="Yurkov A.M."/>
            <person name="Nowrousian M."/>
            <person name="Sun S."/>
            <person name="Cuomo C.A."/>
            <person name="Heitman J."/>
        </authorList>
    </citation>
    <scope>NUCLEOTIDE SEQUENCE [LARGE SCALE GENOMIC DNA]</scope>
    <source>
        <strain evidence="3 4">CBS 6074</strain>
    </source>
</reference>
<organism evidence="3 4">
    <name type="scientific">Kwoniella dendrophila CBS 6074</name>
    <dbReference type="NCBI Taxonomy" id="1295534"/>
    <lineage>
        <taxon>Eukaryota</taxon>
        <taxon>Fungi</taxon>
        <taxon>Dikarya</taxon>
        <taxon>Basidiomycota</taxon>
        <taxon>Agaricomycotina</taxon>
        <taxon>Tremellomycetes</taxon>
        <taxon>Tremellales</taxon>
        <taxon>Cryptococcaceae</taxon>
        <taxon>Kwoniella</taxon>
    </lineage>
</organism>
<feature type="region of interest" description="Disordered" evidence="2">
    <location>
        <begin position="1"/>
        <end position="46"/>
    </location>
</feature>
<dbReference type="Proteomes" id="UP001355207">
    <property type="component" value="Chromosome 7"/>
</dbReference>
<keyword evidence="4" id="KW-1185">Reference proteome</keyword>
<dbReference type="RefSeq" id="XP_066077569.1">
    <property type="nucleotide sequence ID" value="XM_066221472.1"/>
</dbReference>
<dbReference type="AlphaFoldDB" id="A0AAX4JZ97"/>
<proteinExistence type="predicted"/>